<dbReference type="SMART" id="SM00388">
    <property type="entry name" value="HisKA"/>
    <property type="match status" value="1"/>
</dbReference>
<evidence type="ECO:0000313" key="21">
    <source>
        <dbReference type="Proteomes" id="UP000235015"/>
    </source>
</evidence>
<dbReference type="PANTHER" id="PTHR45453">
    <property type="entry name" value="PHOSPHATE REGULON SENSOR PROTEIN PHOR"/>
    <property type="match status" value="1"/>
</dbReference>
<evidence type="ECO:0000256" key="14">
    <source>
        <dbReference type="ARBA" id="ARBA00022989"/>
    </source>
</evidence>
<dbReference type="InterPro" id="IPR050351">
    <property type="entry name" value="BphY/WalK/GraS-like"/>
</dbReference>
<dbReference type="EC" id="2.7.13.3" evidence="3"/>
<dbReference type="Gene3D" id="3.30.565.10">
    <property type="entry name" value="Histidine kinase-like ATPase, C-terminal domain"/>
    <property type="match status" value="1"/>
</dbReference>
<keyword evidence="7" id="KW-0597">Phosphoprotein</keyword>
<gene>
    <name evidence="20" type="ORF">C0630_04185</name>
</gene>
<evidence type="ECO:0000256" key="18">
    <source>
        <dbReference type="SAM" id="Phobius"/>
    </source>
</evidence>
<evidence type="ECO:0000256" key="3">
    <source>
        <dbReference type="ARBA" id="ARBA00012438"/>
    </source>
</evidence>
<evidence type="ECO:0000256" key="7">
    <source>
        <dbReference type="ARBA" id="ARBA00022553"/>
    </source>
</evidence>
<evidence type="ECO:0000256" key="6">
    <source>
        <dbReference type="ARBA" id="ARBA00022475"/>
    </source>
</evidence>
<dbReference type="SUPFAM" id="SSF55874">
    <property type="entry name" value="ATPase domain of HSP90 chaperone/DNA topoisomerase II/histidine kinase"/>
    <property type="match status" value="1"/>
</dbReference>
<sequence>MSLEQAWRSELVGTGFFALPLILLGLGTGYLIPLLWGGLTLYLGWHLYKLYRFTRWLGKPKRHPRPHLFGIWRPLMQRVDELSGRGRKRKRKLSRMLSGFLESTGALPDATLVLNDEGRLDWWNSVSAEFLGLDRKRDKGARIDDLISDPVFLNYLHAGHYGRSLQMPAPVNANISLEVRVVPYGKGKRLLQARDITRLHQLEIVRRDFVANVSHEIRTPLTVVHGYVETMLESSAAFLGPWKRILGQMQVQTLRMQRIVDDLLLLSRLETRRNNEGQGVVGVYPLLRGIVEGARQLSGDSGHQVSLEADERLRLVGNSHELESAFANLVYNAVRYTPAGGEIRIRWWLSGSGPCFSVTDSGIGIAPEHIPRLTERFYRVDVGRSRESGGTGLGLAIVKHVLTRHDGKLVVESEPGNGSVFTCCFPHARVAS</sequence>
<dbReference type="InterPro" id="IPR021766">
    <property type="entry name" value="PhoR_N"/>
</dbReference>
<feature type="domain" description="Histidine kinase" evidence="19">
    <location>
        <begin position="212"/>
        <end position="429"/>
    </location>
</feature>
<evidence type="ECO:0000256" key="4">
    <source>
        <dbReference type="ARBA" id="ARBA00019665"/>
    </source>
</evidence>
<keyword evidence="12 20" id="KW-0418">Kinase</keyword>
<dbReference type="EMBL" id="PKUN01000003">
    <property type="protein sequence ID" value="PLX62783.1"/>
    <property type="molecule type" value="Genomic_DNA"/>
</dbReference>
<dbReference type="GO" id="GO:0016036">
    <property type="term" value="P:cellular response to phosphate starvation"/>
    <property type="evidence" value="ECO:0007669"/>
    <property type="project" value="TreeGrafter"/>
</dbReference>
<dbReference type="GO" id="GO:0005524">
    <property type="term" value="F:ATP binding"/>
    <property type="evidence" value="ECO:0007669"/>
    <property type="project" value="UniProtKB-KW"/>
</dbReference>
<comment type="caution">
    <text evidence="20">The sequence shown here is derived from an EMBL/GenBank/DDBJ whole genome shotgun (WGS) entry which is preliminary data.</text>
</comment>
<dbReference type="InterPro" id="IPR003594">
    <property type="entry name" value="HATPase_dom"/>
</dbReference>
<dbReference type="PRINTS" id="PR00344">
    <property type="entry name" value="BCTRLSENSOR"/>
</dbReference>
<accession>A0A2N6CZI4</accession>
<organism evidence="20 21">
    <name type="scientific">Sedimenticola selenatireducens</name>
    <dbReference type="NCBI Taxonomy" id="191960"/>
    <lineage>
        <taxon>Bacteria</taxon>
        <taxon>Pseudomonadati</taxon>
        <taxon>Pseudomonadota</taxon>
        <taxon>Gammaproteobacteria</taxon>
        <taxon>Chromatiales</taxon>
        <taxon>Sedimenticolaceae</taxon>
        <taxon>Sedimenticola</taxon>
    </lineage>
</organism>
<dbReference type="NCBIfam" id="NF008235">
    <property type="entry name" value="PRK11006.1"/>
    <property type="match status" value="1"/>
</dbReference>
<dbReference type="GO" id="GO:0004721">
    <property type="term" value="F:phosphoprotein phosphatase activity"/>
    <property type="evidence" value="ECO:0007669"/>
    <property type="project" value="InterPro"/>
</dbReference>
<keyword evidence="16 18" id="KW-0472">Membrane</keyword>
<evidence type="ECO:0000256" key="13">
    <source>
        <dbReference type="ARBA" id="ARBA00022840"/>
    </source>
</evidence>
<evidence type="ECO:0000256" key="8">
    <source>
        <dbReference type="ARBA" id="ARBA00022592"/>
    </source>
</evidence>
<dbReference type="InterPro" id="IPR004358">
    <property type="entry name" value="Sig_transdc_His_kin-like_C"/>
</dbReference>
<evidence type="ECO:0000256" key="10">
    <source>
        <dbReference type="ARBA" id="ARBA00022692"/>
    </source>
</evidence>
<dbReference type="Gene3D" id="1.10.287.130">
    <property type="match status" value="1"/>
</dbReference>
<keyword evidence="11" id="KW-0547">Nucleotide-binding</keyword>
<dbReference type="SUPFAM" id="SSF47384">
    <property type="entry name" value="Homodimeric domain of signal transducing histidine kinase"/>
    <property type="match status" value="1"/>
</dbReference>
<dbReference type="InterPro" id="IPR014310">
    <property type="entry name" value="Sig_transdc_His_kinase_PhoR"/>
</dbReference>
<keyword evidence="5" id="KW-0813">Transport</keyword>
<evidence type="ECO:0000259" key="19">
    <source>
        <dbReference type="PROSITE" id="PS50109"/>
    </source>
</evidence>
<dbReference type="InterPro" id="IPR005467">
    <property type="entry name" value="His_kinase_dom"/>
</dbReference>
<protein>
    <recommendedName>
        <fullName evidence="4">Phosphate regulon sensor protein PhoR</fullName>
        <ecNumber evidence="3">2.7.13.3</ecNumber>
    </recommendedName>
</protein>
<dbReference type="Pfam" id="PF11808">
    <property type="entry name" value="PhoR"/>
    <property type="match status" value="1"/>
</dbReference>
<dbReference type="GO" id="GO:0005886">
    <property type="term" value="C:plasma membrane"/>
    <property type="evidence" value="ECO:0007669"/>
    <property type="project" value="UniProtKB-SubCell"/>
</dbReference>
<dbReference type="FunFam" id="3.30.565.10:FF:000032">
    <property type="entry name" value="Phosphate regulon sensor histidine kinase PhoR"/>
    <property type="match status" value="1"/>
</dbReference>
<dbReference type="STRING" id="1111735.GCA_000428045_03952"/>
<dbReference type="Pfam" id="PF00512">
    <property type="entry name" value="HisKA"/>
    <property type="match status" value="1"/>
</dbReference>
<keyword evidence="14 18" id="KW-1133">Transmembrane helix</keyword>
<evidence type="ECO:0000256" key="11">
    <source>
        <dbReference type="ARBA" id="ARBA00022741"/>
    </source>
</evidence>
<keyword evidence="9" id="KW-0808">Transferase</keyword>
<dbReference type="NCBIfam" id="TIGR02966">
    <property type="entry name" value="phoR_proteo"/>
    <property type="match status" value="1"/>
</dbReference>
<reference evidence="20 21" key="1">
    <citation type="submission" date="2017-11" db="EMBL/GenBank/DDBJ databases">
        <title>Genome-resolved metagenomics identifies genetic mobility, metabolic interactions, and unexpected diversity in perchlorate-reducing communities.</title>
        <authorList>
            <person name="Barnum T.P."/>
            <person name="Figueroa I.A."/>
            <person name="Carlstrom C.I."/>
            <person name="Lucas L.N."/>
            <person name="Engelbrektson A.L."/>
            <person name="Coates J.D."/>
        </authorList>
    </citation>
    <scope>NUCLEOTIDE SEQUENCE [LARGE SCALE GENOMIC DNA]</scope>
    <source>
        <strain evidence="20">BM301</strain>
    </source>
</reference>
<dbReference type="PANTHER" id="PTHR45453:SF1">
    <property type="entry name" value="PHOSPHATE REGULON SENSOR PROTEIN PHOR"/>
    <property type="match status" value="1"/>
</dbReference>
<dbReference type="InterPro" id="IPR036890">
    <property type="entry name" value="HATPase_C_sf"/>
</dbReference>
<evidence type="ECO:0000256" key="16">
    <source>
        <dbReference type="ARBA" id="ARBA00023136"/>
    </source>
</evidence>
<keyword evidence="10 18" id="KW-0812">Transmembrane</keyword>
<dbReference type="Pfam" id="PF02518">
    <property type="entry name" value="HATPase_c"/>
    <property type="match status" value="1"/>
</dbReference>
<name>A0A2N6CZI4_9GAMM</name>
<dbReference type="GO" id="GO:0000155">
    <property type="term" value="F:phosphorelay sensor kinase activity"/>
    <property type="evidence" value="ECO:0007669"/>
    <property type="project" value="InterPro"/>
</dbReference>
<comment type="catalytic activity">
    <reaction evidence="1">
        <text>ATP + protein L-histidine = ADP + protein N-phospho-L-histidine.</text>
        <dbReference type="EC" id="2.7.13.3"/>
    </reaction>
</comment>
<evidence type="ECO:0000256" key="1">
    <source>
        <dbReference type="ARBA" id="ARBA00000085"/>
    </source>
</evidence>
<dbReference type="InterPro" id="IPR003661">
    <property type="entry name" value="HisK_dim/P_dom"/>
</dbReference>
<evidence type="ECO:0000256" key="5">
    <source>
        <dbReference type="ARBA" id="ARBA00022448"/>
    </source>
</evidence>
<keyword evidence="6" id="KW-1003">Cell membrane</keyword>
<comment type="subcellular location">
    <subcellularLocation>
        <location evidence="2">Cell membrane</location>
    </subcellularLocation>
</comment>
<evidence type="ECO:0000256" key="12">
    <source>
        <dbReference type="ARBA" id="ARBA00022777"/>
    </source>
</evidence>
<keyword evidence="8" id="KW-0592">Phosphate transport</keyword>
<evidence type="ECO:0000256" key="15">
    <source>
        <dbReference type="ARBA" id="ARBA00023012"/>
    </source>
</evidence>
<evidence type="ECO:0000256" key="17">
    <source>
        <dbReference type="ARBA" id="ARBA00025207"/>
    </source>
</evidence>
<evidence type="ECO:0000256" key="2">
    <source>
        <dbReference type="ARBA" id="ARBA00004236"/>
    </source>
</evidence>
<evidence type="ECO:0000256" key="9">
    <source>
        <dbReference type="ARBA" id="ARBA00022679"/>
    </source>
</evidence>
<dbReference type="AlphaFoldDB" id="A0A2N6CZI4"/>
<feature type="transmembrane region" description="Helical" evidence="18">
    <location>
        <begin position="17"/>
        <end position="45"/>
    </location>
</feature>
<proteinExistence type="predicted"/>
<dbReference type="PROSITE" id="PS50109">
    <property type="entry name" value="HIS_KIN"/>
    <property type="match status" value="1"/>
</dbReference>
<dbReference type="RefSeq" id="WP_273437980.1">
    <property type="nucleotide sequence ID" value="NZ_PKUN01000003.1"/>
</dbReference>
<dbReference type="CDD" id="cd00082">
    <property type="entry name" value="HisKA"/>
    <property type="match status" value="1"/>
</dbReference>
<evidence type="ECO:0000313" key="20">
    <source>
        <dbReference type="EMBL" id="PLX62783.1"/>
    </source>
</evidence>
<dbReference type="SMART" id="SM00387">
    <property type="entry name" value="HATPase_c"/>
    <property type="match status" value="1"/>
</dbReference>
<keyword evidence="15" id="KW-0902">Two-component regulatory system</keyword>
<dbReference type="FunFam" id="1.10.287.130:FF:000001">
    <property type="entry name" value="Two-component sensor histidine kinase"/>
    <property type="match status" value="1"/>
</dbReference>
<dbReference type="GO" id="GO:0006817">
    <property type="term" value="P:phosphate ion transport"/>
    <property type="evidence" value="ECO:0007669"/>
    <property type="project" value="UniProtKB-KW"/>
</dbReference>
<dbReference type="Proteomes" id="UP000235015">
    <property type="component" value="Unassembled WGS sequence"/>
</dbReference>
<keyword evidence="13" id="KW-0067">ATP-binding</keyword>
<comment type="function">
    <text evidence="17">Member of the two-component regulatory system PhoR/PhoB involved in the phosphate regulon genes expression. PhoR may function as a membrane-associated protein kinase that phosphorylates PhoB in response to environmental signals.</text>
</comment>
<dbReference type="InterPro" id="IPR036097">
    <property type="entry name" value="HisK_dim/P_sf"/>
</dbReference>